<reference evidence="1" key="1">
    <citation type="journal article" date="2017" name="Nature">
        <title>The sunflower genome provides insights into oil metabolism, flowering and Asterid evolution.</title>
        <authorList>
            <person name="Badouin H."/>
            <person name="Gouzy J."/>
            <person name="Grassa C.J."/>
            <person name="Murat F."/>
            <person name="Staton S.E."/>
            <person name="Cottret L."/>
            <person name="Lelandais-Briere C."/>
            <person name="Owens G.L."/>
            <person name="Carrere S."/>
            <person name="Mayjonade B."/>
            <person name="Legrand L."/>
            <person name="Gill N."/>
            <person name="Kane N.C."/>
            <person name="Bowers J.E."/>
            <person name="Hubner S."/>
            <person name="Bellec A."/>
            <person name="Berard A."/>
            <person name="Berges H."/>
            <person name="Blanchet N."/>
            <person name="Boniface M.C."/>
            <person name="Brunel D."/>
            <person name="Catrice O."/>
            <person name="Chaidir N."/>
            <person name="Claudel C."/>
            <person name="Donnadieu C."/>
            <person name="Faraut T."/>
            <person name="Fievet G."/>
            <person name="Helmstetter N."/>
            <person name="King M."/>
            <person name="Knapp S.J."/>
            <person name="Lai Z."/>
            <person name="Le Paslier M.C."/>
            <person name="Lippi Y."/>
            <person name="Lorenzon L."/>
            <person name="Mandel J.R."/>
            <person name="Marage G."/>
            <person name="Marchand G."/>
            <person name="Marquand E."/>
            <person name="Bret-Mestries E."/>
            <person name="Morien E."/>
            <person name="Nambeesan S."/>
            <person name="Nguyen T."/>
            <person name="Pegot-Espagnet P."/>
            <person name="Pouilly N."/>
            <person name="Raftis F."/>
            <person name="Sallet E."/>
            <person name="Schiex T."/>
            <person name="Thomas J."/>
            <person name="Vandecasteele C."/>
            <person name="Vares D."/>
            <person name="Vear F."/>
            <person name="Vautrin S."/>
            <person name="Crespi M."/>
            <person name="Mangin B."/>
            <person name="Burke J.M."/>
            <person name="Salse J."/>
            <person name="Munos S."/>
            <person name="Vincourt P."/>
            <person name="Rieseberg L.H."/>
            <person name="Langlade N.B."/>
        </authorList>
    </citation>
    <scope>NUCLEOTIDE SEQUENCE</scope>
    <source>
        <tissue evidence="1">Leaves</tissue>
    </source>
</reference>
<dbReference type="AlphaFoldDB" id="A0A9K3H7I6"/>
<reference evidence="1" key="2">
    <citation type="submission" date="2020-06" db="EMBL/GenBank/DDBJ databases">
        <title>Helianthus annuus Genome sequencing and assembly Release 2.</title>
        <authorList>
            <person name="Gouzy J."/>
            <person name="Langlade N."/>
            <person name="Munos S."/>
        </authorList>
    </citation>
    <scope>NUCLEOTIDE SEQUENCE</scope>
    <source>
        <tissue evidence="1">Leaves</tissue>
    </source>
</reference>
<evidence type="ECO:0000313" key="2">
    <source>
        <dbReference type="Proteomes" id="UP000215914"/>
    </source>
</evidence>
<proteinExistence type="predicted"/>
<accession>A0A9K3H7I6</accession>
<keyword evidence="2" id="KW-1185">Reference proteome</keyword>
<comment type="caution">
    <text evidence="1">The sequence shown here is derived from an EMBL/GenBank/DDBJ whole genome shotgun (WGS) entry which is preliminary data.</text>
</comment>
<dbReference type="Proteomes" id="UP000215914">
    <property type="component" value="Unassembled WGS sequence"/>
</dbReference>
<name>A0A9K3H7I6_HELAN</name>
<organism evidence="1 2">
    <name type="scientific">Helianthus annuus</name>
    <name type="common">Common sunflower</name>
    <dbReference type="NCBI Taxonomy" id="4232"/>
    <lineage>
        <taxon>Eukaryota</taxon>
        <taxon>Viridiplantae</taxon>
        <taxon>Streptophyta</taxon>
        <taxon>Embryophyta</taxon>
        <taxon>Tracheophyta</taxon>
        <taxon>Spermatophyta</taxon>
        <taxon>Magnoliopsida</taxon>
        <taxon>eudicotyledons</taxon>
        <taxon>Gunneridae</taxon>
        <taxon>Pentapetalae</taxon>
        <taxon>asterids</taxon>
        <taxon>campanulids</taxon>
        <taxon>Asterales</taxon>
        <taxon>Asteraceae</taxon>
        <taxon>Asteroideae</taxon>
        <taxon>Heliantheae alliance</taxon>
        <taxon>Heliantheae</taxon>
        <taxon>Helianthus</taxon>
    </lineage>
</organism>
<evidence type="ECO:0000313" key="1">
    <source>
        <dbReference type="EMBL" id="KAF5768069.1"/>
    </source>
</evidence>
<gene>
    <name evidence="1" type="ORF">HanXRQr2_Chr14g0632071</name>
</gene>
<sequence>MYTFLYEFPDTQLLELLQFFLHCFNPSVIFQGFFPRSWFFL</sequence>
<dbReference type="EMBL" id="MNCJ02000329">
    <property type="protein sequence ID" value="KAF5768069.1"/>
    <property type="molecule type" value="Genomic_DNA"/>
</dbReference>
<dbReference type="Gramene" id="mRNA:HanXRQr2_Chr14g0632071">
    <property type="protein sequence ID" value="mRNA:HanXRQr2_Chr14g0632071"/>
    <property type="gene ID" value="HanXRQr2_Chr14g0632071"/>
</dbReference>
<protein>
    <submittedName>
        <fullName evidence="1">Uncharacterized protein</fullName>
    </submittedName>
</protein>